<dbReference type="EMBL" id="MU003525">
    <property type="protein sequence ID" value="KAF2466284.1"/>
    <property type="molecule type" value="Genomic_DNA"/>
</dbReference>
<keyword evidence="2" id="KW-1185">Reference proteome</keyword>
<protein>
    <submittedName>
        <fullName evidence="1">Uncharacterized protein</fullName>
    </submittedName>
</protein>
<name>A0ACB6QH86_9PLEO</name>
<reference evidence="1" key="1">
    <citation type="journal article" date="2020" name="Stud. Mycol.">
        <title>101 Dothideomycetes genomes: a test case for predicting lifestyles and emergence of pathogens.</title>
        <authorList>
            <person name="Haridas S."/>
            <person name="Albert R."/>
            <person name="Binder M."/>
            <person name="Bloem J."/>
            <person name="Labutti K."/>
            <person name="Salamov A."/>
            <person name="Andreopoulos B."/>
            <person name="Baker S."/>
            <person name="Barry K."/>
            <person name="Bills G."/>
            <person name="Bluhm B."/>
            <person name="Cannon C."/>
            <person name="Castanera R."/>
            <person name="Culley D."/>
            <person name="Daum C."/>
            <person name="Ezra D."/>
            <person name="Gonzalez J."/>
            <person name="Henrissat B."/>
            <person name="Kuo A."/>
            <person name="Liang C."/>
            <person name="Lipzen A."/>
            <person name="Lutzoni F."/>
            <person name="Magnuson J."/>
            <person name="Mondo S."/>
            <person name="Nolan M."/>
            <person name="Ohm R."/>
            <person name="Pangilinan J."/>
            <person name="Park H.-J."/>
            <person name="Ramirez L."/>
            <person name="Alfaro M."/>
            <person name="Sun H."/>
            <person name="Tritt A."/>
            <person name="Yoshinaga Y."/>
            <person name="Zwiers L.-H."/>
            <person name="Turgeon B."/>
            <person name="Goodwin S."/>
            <person name="Spatafora J."/>
            <person name="Crous P."/>
            <person name="Grigoriev I."/>
        </authorList>
    </citation>
    <scope>NUCLEOTIDE SEQUENCE</scope>
    <source>
        <strain evidence="1">ATCC 200398</strain>
    </source>
</reference>
<accession>A0ACB6QH86</accession>
<comment type="caution">
    <text evidence="1">The sequence shown here is derived from an EMBL/GenBank/DDBJ whole genome shotgun (WGS) entry which is preliminary data.</text>
</comment>
<organism evidence="1 2">
    <name type="scientific">Lindgomyces ingoldianus</name>
    <dbReference type="NCBI Taxonomy" id="673940"/>
    <lineage>
        <taxon>Eukaryota</taxon>
        <taxon>Fungi</taxon>
        <taxon>Dikarya</taxon>
        <taxon>Ascomycota</taxon>
        <taxon>Pezizomycotina</taxon>
        <taxon>Dothideomycetes</taxon>
        <taxon>Pleosporomycetidae</taxon>
        <taxon>Pleosporales</taxon>
        <taxon>Lindgomycetaceae</taxon>
        <taxon>Lindgomyces</taxon>
    </lineage>
</organism>
<sequence length="537" mass="60577">MPVTTRAAPVEVKFAPELKGLNATSILQASCPNQWDTSSSLLDSSFGNNEAIQANQNGFVKTVLDAYLQHNHLVLRPEDVWFAILIQFNFYVNKHSEKLRKFFVEHQGKKKLEILQTPPMDLAAFALAMTGLIAANIKDPALREWIMPSFSTTTNTDKVTAAIIMMGTMQKYFAFFLGITCGIPSVTLMGEREDWENIMDRIDFLCKFGDEHEELLLWNSVLKSVVSRFVQTFDAPDSPEVVQFWQKTVHQHTNSYSGEKQITGWILAFCFWETEGNPLIARAIGRRSPPWREGVKSDGLEYWLENNRLGQLDWNDVPAGYAHVPVHIKEYGSGEKYLTTAIAGSVGWRVLDSDLIFAETRGENKAKAKARPRQPRLPILQLGRQGNTSGPSTYTGSTLKEDTKRSGILSKIQKVFCFKPKDEDNSGENTAPSKLTPINAAPAKVDQPQKEESYFQRMFLEERMDIVPQISDLSELSQPWEYEAGGKRDTLQPVTGWWVVKSKAGVYGKDPDCPDIQFDSDAEDYNDDLARNGRPLY</sequence>
<dbReference type="Proteomes" id="UP000799755">
    <property type="component" value="Unassembled WGS sequence"/>
</dbReference>
<gene>
    <name evidence="1" type="ORF">BDR25DRAFT_306133</name>
</gene>
<evidence type="ECO:0000313" key="2">
    <source>
        <dbReference type="Proteomes" id="UP000799755"/>
    </source>
</evidence>
<proteinExistence type="predicted"/>
<evidence type="ECO:0000313" key="1">
    <source>
        <dbReference type="EMBL" id="KAF2466284.1"/>
    </source>
</evidence>